<evidence type="ECO:0000256" key="8">
    <source>
        <dbReference type="ARBA" id="ARBA00023077"/>
    </source>
</evidence>
<evidence type="ECO:0000256" key="2">
    <source>
        <dbReference type="ARBA" id="ARBA00022448"/>
    </source>
</evidence>
<protein>
    <submittedName>
        <fullName evidence="16">TonB-dependent receptor</fullName>
    </submittedName>
</protein>
<feature type="signal peptide" evidence="13">
    <location>
        <begin position="1"/>
        <end position="26"/>
    </location>
</feature>
<dbReference type="InterPro" id="IPR039426">
    <property type="entry name" value="TonB-dep_rcpt-like"/>
</dbReference>
<evidence type="ECO:0000256" key="1">
    <source>
        <dbReference type="ARBA" id="ARBA00004571"/>
    </source>
</evidence>
<dbReference type="InterPro" id="IPR000531">
    <property type="entry name" value="Beta-barrel_TonB"/>
</dbReference>
<keyword evidence="13" id="KW-0732">Signal</keyword>
<evidence type="ECO:0000256" key="9">
    <source>
        <dbReference type="ARBA" id="ARBA00023136"/>
    </source>
</evidence>
<keyword evidence="8 12" id="KW-0798">TonB box</keyword>
<dbReference type="SUPFAM" id="SSF56935">
    <property type="entry name" value="Porins"/>
    <property type="match status" value="1"/>
</dbReference>
<evidence type="ECO:0000256" key="12">
    <source>
        <dbReference type="RuleBase" id="RU003357"/>
    </source>
</evidence>
<keyword evidence="2 11" id="KW-0813">Transport</keyword>
<dbReference type="PANTHER" id="PTHR32552">
    <property type="entry name" value="FERRICHROME IRON RECEPTOR-RELATED"/>
    <property type="match status" value="1"/>
</dbReference>
<dbReference type="PROSITE" id="PS52016">
    <property type="entry name" value="TONB_DEPENDENT_REC_3"/>
    <property type="match status" value="1"/>
</dbReference>
<keyword evidence="17" id="KW-1185">Reference proteome</keyword>
<proteinExistence type="inferred from homology"/>
<keyword evidence="3 11" id="KW-1134">Transmembrane beta strand</keyword>
<dbReference type="Gene3D" id="2.40.170.20">
    <property type="entry name" value="TonB-dependent receptor, beta-barrel domain"/>
    <property type="match status" value="1"/>
</dbReference>
<evidence type="ECO:0000313" key="17">
    <source>
        <dbReference type="Proteomes" id="UP000824280"/>
    </source>
</evidence>
<evidence type="ECO:0000256" key="6">
    <source>
        <dbReference type="ARBA" id="ARBA00023004"/>
    </source>
</evidence>
<evidence type="ECO:0000256" key="13">
    <source>
        <dbReference type="SAM" id="SignalP"/>
    </source>
</evidence>
<evidence type="ECO:0000256" key="4">
    <source>
        <dbReference type="ARBA" id="ARBA00022496"/>
    </source>
</evidence>
<keyword evidence="16" id="KW-0675">Receptor</keyword>
<name>A0ABX8ZJ99_9SPHN</name>
<keyword evidence="10 11" id="KW-0998">Cell outer membrane</keyword>
<keyword evidence="9 11" id="KW-0472">Membrane</keyword>
<keyword evidence="5 11" id="KW-0812">Transmembrane</keyword>
<dbReference type="Pfam" id="PF00593">
    <property type="entry name" value="TonB_dep_Rec_b-barrel"/>
    <property type="match status" value="1"/>
</dbReference>
<evidence type="ECO:0000313" key="16">
    <source>
        <dbReference type="EMBL" id="QZD87764.1"/>
    </source>
</evidence>
<feature type="chain" id="PRO_5045502473" evidence="13">
    <location>
        <begin position="27"/>
        <end position="748"/>
    </location>
</feature>
<evidence type="ECO:0000259" key="14">
    <source>
        <dbReference type="Pfam" id="PF00593"/>
    </source>
</evidence>
<comment type="similarity">
    <text evidence="11 12">Belongs to the TonB-dependent receptor family.</text>
</comment>
<evidence type="ECO:0000256" key="7">
    <source>
        <dbReference type="ARBA" id="ARBA00023065"/>
    </source>
</evidence>
<evidence type="ECO:0000259" key="15">
    <source>
        <dbReference type="Pfam" id="PF07715"/>
    </source>
</evidence>
<dbReference type="InterPro" id="IPR012910">
    <property type="entry name" value="Plug_dom"/>
</dbReference>
<accession>A0ABX8ZJ99</accession>
<keyword evidence="7" id="KW-0406">Ion transport</keyword>
<feature type="domain" description="TonB-dependent receptor plug" evidence="15">
    <location>
        <begin position="65"/>
        <end position="175"/>
    </location>
</feature>
<dbReference type="Proteomes" id="UP000824280">
    <property type="component" value="Chromosome"/>
</dbReference>
<gene>
    <name evidence="16" type="ORF">K3166_03425</name>
</gene>
<dbReference type="EMBL" id="CP081297">
    <property type="protein sequence ID" value="QZD87764.1"/>
    <property type="molecule type" value="Genomic_DNA"/>
</dbReference>
<evidence type="ECO:0000256" key="10">
    <source>
        <dbReference type="ARBA" id="ARBA00023237"/>
    </source>
</evidence>
<feature type="domain" description="TonB-dependent receptor-like beta-barrel" evidence="14">
    <location>
        <begin position="287"/>
        <end position="683"/>
    </location>
</feature>
<sequence>MVDRSLTLRLLSASTLALAFAQPAMAQEVPEDVDSSDTEMTGAEEAGNGQLDMIVVTANRREENLQDVPVSAATLSADATRSIFDAGADITALSAHVPGLFVESSNGRAAPRFYIRGLGNTDFDLAASQPVSVVMDDVVLENVTLKSFPIFDVERVEVLRGPQGTLFGRNTPAGIVKIDTVKPGDEFAVTGSASVGSFGSVAIDGGVTIPLAPGLASVRLSGMWQQRDNWVDNGFTGEEDAYGAYTDIAGRAQLLITPTDRLSILGSYSIRDLDGTSTLFRANILGPGNNDLNENYDRDTVFYDAGAGNQAQYKAEIYTGKVDYEADFATFTSITSFAESEGSSRGDIDGGFGASFLPIMGPGFIPFPSDTQDSITLDQFTQEVRIASNGGNFLDWQVGGFYFDSDFDVTTVGFDFPPSVTVNHTNESWALFGQVSAQVTDIIKLTGGLRYTEDEKEFFVRDALDPQARSVSDERISWDVAAFVDVTADASVYARVASGFRAPTIQGRDVAFFAPPSIATSEKIMSYEVGFKSEFADRRIRLNGAAYFYNIEDPQFSAVGGAGNLVQLVNAADGRGYGFELDSAFQITPNFLITAGASYNNTEIRDENLAVGICAQCTVLDPIVNLSGTDRALVDGNPFPNAPEWIADMTARYAIPMGAVGELFAYTDWTYQGETSFFLYDSAEYVVDNQIEGGLRVGYAKRDGSFEIAAFARNITNADNVKGGIDFNNNTAFVNDPRVIGLSVRIDY</sequence>
<dbReference type="InterPro" id="IPR036942">
    <property type="entry name" value="Beta-barrel_TonB_sf"/>
</dbReference>
<evidence type="ECO:0000256" key="11">
    <source>
        <dbReference type="PROSITE-ProRule" id="PRU01360"/>
    </source>
</evidence>
<keyword evidence="6" id="KW-0408">Iron</keyword>
<organism evidence="16 17">
    <name type="scientific">Qipengyuania psychrotolerans</name>
    <dbReference type="NCBI Taxonomy" id="2867238"/>
    <lineage>
        <taxon>Bacteria</taxon>
        <taxon>Pseudomonadati</taxon>
        <taxon>Pseudomonadota</taxon>
        <taxon>Alphaproteobacteria</taxon>
        <taxon>Sphingomonadales</taxon>
        <taxon>Erythrobacteraceae</taxon>
        <taxon>Qipengyuania</taxon>
    </lineage>
</organism>
<keyword evidence="4" id="KW-0410">Iron transport</keyword>
<dbReference type="Pfam" id="PF07715">
    <property type="entry name" value="Plug"/>
    <property type="match status" value="1"/>
</dbReference>
<evidence type="ECO:0000256" key="5">
    <source>
        <dbReference type="ARBA" id="ARBA00022692"/>
    </source>
</evidence>
<evidence type="ECO:0000256" key="3">
    <source>
        <dbReference type="ARBA" id="ARBA00022452"/>
    </source>
</evidence>
<dbReference type="RefSeq" id="WP_221423300.1">
    <property type="nucleotide sequence ID" value="NZ_CP081297.1"/>
</dbReference>
<dbReference type="PANTHER" id="PTHR32552:SF81">
    <property type="entry name" value="TONB-DEPENDENT OUTER MEMBRANE RECEPTOR"/>
    <property type="match status" value="1"/>
</dbReference>
<reference evidence="16 17" key="1">
    <citation type="submission" date="2021-08" db="EMBL/GenBank/DDBJ databases">
        <title>Comparative Genomics Analysis of the Genus Qipengyuania Reveals Extensive Genetic Diversity and Metabolic Versatility, Including the Description of Fifteen Novel Species.</title>
        <authorList>
            <person name="Liu Y."/>
        </authorList>
    </citation>
    <scope>NUCLEOTIDE SEQUENCE [LARGE SCALE GENOMIC DNA]</scope>
    <source>
        <strain evidence="16 17">1XM2-8</strain>
    </source>
</reference>
<comment type="subcellular location">
    <subcellularLocation>
        <location evidence="1 11">Cell outer membrane</location>
        <topology evidence="1 11">Multi-pass membrane protein</topology>
    </subcellularLocation>
</comment>